<comment type="caution">
    <text evidence="2">The sequence shown here is derived from an EMBL/GenBank/DDBJ whole genome shotgun (WGS) entry which is preliminary data.</text>
</comment>
<proteinExistence type="predicted"/>
<dbReference type="Proteomes" id="UP000242444">
    <property type="component" value="Unassembled WGS sequence"/>
</dbReference>
<gene>
    <name evidence="2" type="ORF">CFN78_06990</name>
</gene>
<evidence type="ECO:0000313" key="2">
    <source>
        <dbReference type="EMBL" id="OZM74027.1"/>
    </source>
</evidence>
<keyword evidence="3" id="KW-1185">Reference proteome</keyword>
<evidence type="ECO:0000256" key="1">
    <source>
        <dbReference type="SAM" id="MobiDB-lite"/>
    </source>
</evidence>
<reference evidence="2 3" key="1">
    <citation type="submission" date="2017-07" db="EMBL/GenBank/DDBJ databases">
        <title>Amycolatopsis antarcticus sp. nov., isolated from the surface of an Antarcticus brown macroalga.</title>
        <authorList>
            <person name="Wang J."/>
            <person name="Leiva S."/>
            <person name="Huang J."/>
            <person name="Huang Y."/>
        </authorList>
    </citation>
    <scope>NUCLEOTIDE SEQUENCE [LARGE SCALE GENOMIC DNA]</scope>
    <source>
        <strain evidence="2 3">AU-G6</strain>
    </source>
</reference>
<name>A0A263D906_9PSEU</name>
<dbReference type="InParanoid" id="A0A263D906"/>
<sequence length="84" mass="8847">MAARARAARPVTDPVRRAPRSGSARPAPGAGGRRAGRPGAVTLPAVSTQSTRAEALHLTGERTVPGVAEENYWFPTTRTLCAPW</sequence>
<dbReference type="AlphaFoldDB" id="A0A263D906"/>
<accession>A0A263D906</accession>
<feature type="region of interest" description="Disordered" evidence="1">
    <location>
        <begin position="1"/>
        <end position="48"/>
    </location>
</feature>
<organism evidence="2 3">
    <name type="scientific">Amycolatopsis antarctica</name>
    <dbReference type="NCBI Taxonomy" id="1854586"/>
    <lineage>
        <taxon>Bacteria</taxon>
        <taxon>Bacillati</taxon>
        <taxon>Actinomycetota</taxon>
        <taxon>Actinomycetes</taxon>
        <taxon>Pseudonocardiales</taxon>
        <taxon>Pseudonocardiaceae</taxon>
        <taxon>Amycolatopsis</taxon>
    </lineage>
</organism>
<dbReference type="EMBL" id="NKYE01000003">
    <property type="protein sequence ID" value="OZM74027.1"/>
    <property type="molecule type" value="Genomic_DNA"/>
</dbReference>
<evidence type="ECO:0000313" key="3">
    <source>
        <dbReference type="Proteomes" id="UP000242444"/>
    </source>
</evidence>
<protein>
    <submittedName>
        <fullName evidence="2">Uncharacterized protein</fullName>
    </submittedName>
</protein>